<evidence type="ECO:0000313" key="1">
    <source>
        <dbReference type="EMBL" id="KAH3661316.1"/>
    </source>
</evidence>
<dbReference type="Proteomes" id="UP000769157">
    <property type="component" value="Unassembled WGS sequence"/>
</dbReference>
<feature type="non-terminal residue" evidence="1">
    <location>
        <position position="1"/>
    </location>
</feature>
<dbReference type="RefSeq" id="XP_046058440.1">
    <property type="nucleotide sequence ID" value="XM_046208040.1"/>
</dbReference>
<organism evidence="1 2">
    <name type="scientific">Ogataea philodendri</name>
    <dbReference type="NCBI Taxonomy" id="1378263"/>
    <lineage>
        <taxon>Eukaryota</taxon>
        <taxon>Fungi</taxon>
        <taxon>Dikarya</taxon>
        <taxon>Ascomycota</taxon>
        <taxon>Saccharomycotina</taxon>
        <taxon>Pichiomycetes</taxon>
        <taxon>Pichiales</taxon>
        <taxon>Pichiaceae</taxon>
        <taxon>Ogataea</taxon>
    </lineage>
</organism>
<protein>
    <submittedName>
        <fullName evidence="1">Uncharacterized protein</fullName>
    </submittedName>
</protein>
<dbReference type="GeneID" id="70238687"/>
<gene>
    <name evidence="1" type="ORF">OGAPHI_006723</name>
</gene>
<proteinExistence type="predicted"/>
<sequence>QLRYDKDRPKSQNSLSALLSMEYFAALISINRFNSVRAIKSSPLDIETPELVTSWEVTYQASWSIYQIYQSERSRLGCTCLLLPLAHCSYAAAVTMTYHFRNTNPEVVERSHEVVNGVRGVLLDLKHRCPVVRLMYEILTKIQENESYQLMVLYKILQLEMEESPDLVLEKLNTFA</sequence>
<name>A0A9P8NY19_9ASCO</name>
<keyword evidence="2" id="KW-1185">Reference proteome</keyword>
<reference evidence="1" key="1">
    <citation type="journal article" date="2021" name="Open Biol.">
        <title>Shared evolutionary footprints suggest mitochondrial oxidative damage underlies multiple complex I losses in fungi.</title>
        <authorList>
            <person name="Schikora-Tamarit M.A."/>
            <person name="Marcet-Houben M."/>
            <person name="Nosek J."/>
            <person name="Gabaldon T."/>
        </authorList>
    </citation>
    <scope>NUCLEOTIDE SEQUENCE</scope>
    <source>
        <strain evidence="1">CBS6075</strain>
    </source>
</reference>
<dbReference type="EMBL" id="JAEUBE010000487">
    <property type="protein sequence ID" value="KAH3661316.1"/>
    <property type="molecule type" value="Genomic_DNA"/>
</dbReference>
<accession>A0A9P8NY19</accession>
<reference evidence="1" key="2">
    <citation type="submission" date="2021-01" db="EMBL/GenBank/DDBJ databases">
        <authorList>
            <person name="Schikora-Tamarit M.A."/>
        </authorList>
    </citation>
    <scope>NUCLEOTIDE SEQUENCE</scope>
    <source>
        <strain evidence="1">CBS6075</strain>
    </source>
</reference>
<evidence type="ECO:0000313" key="2">
    <source>
        <dbReference type="Proteomes" id="UP000769157"/>
    </source>
</evidence>
<comment type="caution">
    <text evidence="1">The sequence shown here is derived from an EMBL/GenBank/DDBJ whole genome shotgun (WGS) entry which is preliminary data.</text>
</comment>
<dbReference type="AlphaFoldDB" id="A0A9P8NY19"/>